<keyword evidence="2" id="KW-1185">Reference proteome</keyword>
<reference evidence="1 2" key="1">
    <citation type="submission" date="2021-05" db="EMBL/GenBank/DDBJ databases">
        <title>A Polyphasic approach of four new species of the genus Ohtaekwangia: Ohtaekwangia histidinii sp. nov., Ohtaekwangia cretensis sp. nov., Ohtaekwangia indiensis sp. nov., Ohtaekwangia reichenbachii sp. nov. from diverse environment.</title>
        <authorList>
            <person name="Octaviana S."/>
        </authorList>
    </citation>
    <scope>NUCLEOTIDE SEQUENCE [LARGE SCALE GENOMIC DNA]</scope>
    <source>
        <strain evidence="1 2">PWU37</strain>
    </source>
</reference>
<dbReference type="Proteomes" id="UP001319180">
    <property type="component" value="Unassembled WGS sequence"/>
</dbReference>
<dbReference type="EMBL" id="JAHESC010000010">
    <property type="protein sequence ID" value="MBT1686741.1"/>
    <property type="molecule type" value="Genomic_DNA"/>
</dbReference>
<accession>A0AAP2D951</accession>
<protein>
    <submittedName>
        <fullName evidence="1">Uncharacterized protein</fullName>
    </submittedName>
</protein>
<proteinExistence type="predicted"/>
<gene>
    <name evidence="1" type="ORF">KK078_09245</name>
</gene>
<dbReference type="AlphaFoldDB" id="A0AAP2D951"/>
<dbReference type="RefSeq" id="WP_254089975.1">
    <property type="nucleotide sequence ID" value="NZ_JAHESC010000010.1"/>
</dbReference>
<evidence type="ECO:0000313" key="1">
    <source>
        <dbReference type="EMBL" id="MBT1686741.1"/>
    </source>
</evidence>
<sequence length="254" mass="29703">MRYLNCLLVTVLSVYQAVGQDKKSPKMELLNDRTEWSEGSILLEDNTELKGMVKYNDHEGILSYNDGDNTRAFGPRSVLGFEFFDESKQRQRIFYTLDYESPEDNVRKPLFFELLREFKNFSVLVKYDPIQTERKAVMWLNPHDNAMSTLNPASDRIVKQTVVSQIETVYLMGMDGEIEAYFKNKVEQNGMRSVFTGKDDRVKSKVLDRDLLEKYTGPELYAKLTAYAQENELKFRTQDDLLKILDYHKDLLKK</sequence>
<comment type="caution">
    <text evidence="1">The sequence shown here is derived from an EMBL/GenBank/DDBJ whole genome shotgun (WGS) entry which is preliminary data.</text>
</comment>
<name>A0AAP2D951_9BACT</name>
<organism evidence="1 2">
    <name type="scientific">Dawidia soli</name>
    <dbReference type="NCBI Taxonomy" id="2782352"/>
    <lineage>
        <taxon>Bacteria</taxon>
        <taxon>Pseudomonadati</taxon>
        <taxon>Bacteroidota</taxon>
        <taxon>Cytophagia</taxon>
        <taxon>Cytophagales</taxon>
        <taxon>Chryseotaleaceae</taxon>
        <taxon>Dawidia</taxon>
    </lineage>
</organism>
<evidence type="ECO:0000313" key="2">
    <source>
        <dbReference type="Proteomes" id="UP001319180"/>
    </source>
</evidence>